<evidence type="ECO:0000256" key="1">
    <source>
        <dbReference type="ARBA" id="ARBA00023125"/>
    </source>
</evidence>
<dbReference type="SUPFAM" id="SSF46955">
    <property type="entry name" value="Putative DNA-binding domain"/>
    <property type="match status" value="1"/>
</dbReference>
<dbReference type="RefSeq" id="WP_301415432.1">
    <property type="nucleotide sequence ID" value="NZ_CP098023.1"/>
</dbReference>
<dbReference type="Gene3D" id="1.10.1660.10">
    <property type="match status" value="1"/>
</dbReference>
<keyword evidence="1 4" id="KW-0238">DNA-binding</keyword>
<name>A0ABY9EDZ8_9GAMM</name>
<keyword evidence="5" id="KW-1185">Reference proteome</keyword>
<dbReference type="Proteomes" id="UP001321520">
    <property type="component" value="Chromosome"/>
</dbReference>
<proteinExistence type="predicted"/>
<feature type="coiled-coil region" evidence="2">
    <location>
        <begin position="87"/>
        <end position="131"/>
    </location>
</feature>
<dbReference type="InterPro" id="IPR009061">
    <property type="entry name" value="DNA-bd_dom_put_sf"/>
</dbReference>
<sequence>MKVKASTPEPLNYSISELAREFDITTRTIRFYEDKGLLQPKRRGQTRVYSPEERVRLKLILRGKRLGFSLDESREIIDMYDPAHGNVEQLQRLLEHIAQKRAHLHQQLRDIESLMGELDEAEARAKAALVRSRMQGSP</sequence>
<protein>
    <submittedName>
        <fullName evidence="4">MerR family DNA-binding transcriptional regulator</fullName>
    </submittedName>
</protein>
<dbReference type="CDD" id="cd04776">
    <property type="entry name" value="HTH_GnyR"/>
    <property type="match status" value="1"/>
</dbReference>
<keyword evidence="2" id="KW-0175">Coiled coil</keyword>
<evidence type="ECO:0000313" key="5">
    <source>
        <dbReference type="Proteomes" id="UP001321520"/>
    </source>
</evidence>
<dbReference type="SMART" id="SM00422">
    <property type="entry name" value="HTH_MERR"/>
    <property type="match status" value="1"/>
</dbReference>
<dbReference type="GO" id="GO:0003677">
    <property type="term" value="F:DNA binding"/>
    <property type="evidence" value="ECO:0007669"/>
    <property type="project" value="UniProtKB-KW"/>
</dbReference>
<dbReference type="Pfam" id="PF13411">
    <property type="entry name" value="MerR_1"/>
    <property type="match status" value="1"/>
</dbReference>
<dbReference type="EMBL" id="CP098023">
    <property type="protein sequence ID" value="WKD49580.1"/>
    <property type="molecule type" value="Genomic_DNA"/>
</dbReference>
<dbReference type="PANTHER" id="PTHR30204:SF58">
    <property type="entry name" value="HTH-TYPE TRANSCRIPTIONAL REGULATOR YFMP"/>
    <property type="match status" value="1"/>
</dbReference>
<evidence type="ECO:0000259" key="3">
    <source>
        <dbReference type="PROSITE" id="PS50937"/>
    </source>
</evidence>
<organism evidence="4 5">
    <name type="scientific">Microbulbifer spongiae</name>
    <dbReference type="NCBI Taxonomy" id="2944933"/>
    <lineage>
        <taxon>Bacteria</taxon>
        <taxon>Pseudomonadati</taxon>
        <taxon>Pseudomonadota</taxon>
        <taxon>Gammaproteobacteria</taxon>
        <taxon>Cellvibrionales</taxon>
        <taxon>Microbulbiferaceae</taxon>
        <taxon>Microbulbifer</taxon>
    </lineage>
</organism>
<feature type="domain" description="HTH merR-type" evidence="3">
    <location>
        <begin position="12"/>
        <end position="79"/>
    </location>
</feature>
<accession>A0ABY9EDZ8</accession>
<dbReference type="InterPro" id="IPR047057">
    <property type="entry name" value="MerR_fam"/>
</dbReference>
<dbReference type="InterPro" id="IPR000551">
    <property type="entry name" value="MerR-type_HTH_dom"/>
</dbReference>
<evidence type="ECO:0000313" key="4">
    <source>
        <dbReference type="EMBL" id="WKD49580.1"/>
    </source>
</evidence>
<reference evidence="4 5" key="1">
    <citation type="submission" date="2022-05" db="EMBL/GenBank/DDBJ databases">
        <title>Microbulbifer sp. nov., isolated from sponge.</title>
        <authorList>
            <person name="Gao L."/>
        </authorList>
    </citation>
    <scope>NUCLEOTIDE SEQUENCE [LARGE SCALE GENOMIC DNA]</scope>
    <source>
        <strain evidence="4 5">MI-G</strain>
    </source>
</reference>
<gene>
    <name evidence="4" type="ORF">M8T91_17060</name>
</gene>
<evidence type="ECO:0000256" key="2">
    <source>
        <dbReference type="SAM" id="Coils"/>
    </source>
</evidence>
<dbReference type="PROSITE" id="PS50937">
    <property type="entry name" value="HTH_MERR_2"/>
    <property type="match status" value="1"/>
</dbReference>
<dbReference type="PANTHER" id="PTHR30204">
    <property type="entry name" value="REDOX-CYCLING DRUG-SENSING TRANSCRIPTIONAL ACTIVATOR SOXR"/>
    <property type="match status" value="1"/>
</dbReference>